<keyword evidence="2" id="KW-1185">Reference proteome</keyword>
<reference evidence="1" key="1">
    <citation type="submission" date="2015-04" db="UniProtKB">
        <authorList>
            <consortium name="EnsemblPlants"/>
        </authorList>
    </citation>
    <scope>IDENTIFICATION</scope>
</reference>
<accession>A0A0E0C0W6</accession>
<dbReference type="AlphaFoldDB" id="A0A0E0C0W6"/>
<protein>
    <submittedName>
        <fullName evidence="1">Uncharacterized protein</fullName>
    </submittedName>
</protein>
<name>A0A0E0C0W6_9ORYZ</name>
<proteinExistence type="predicted"/>
<dbReference type="HOGENOM" id="CLU_1268659_0_0_1"/>
<organism evidence="1">
    <name type="scientific">Oryza meridionalis</name>
    <dbReference type="NCBI Taxonomy" id="40149"/>
    <lineage>
        <taxon>Eukaryota</taxon>
        <taxon>Viridiplantae</taxon>
        <taxon>Streptophyta</taxon>
        <taxon>Embryophyta</taxon>
        <taxon>Tracheophyta</taxon>
        <taxon>Spermatophyta</taxon>
        <taxon>Magnoliopsida</taxon>
        <taxon>Liliopsida</taxon>
        <taxon>Poales</taxon>
        <taxon>Poaceae</taxon>
        <taxon>BOP clade</taxon>
        <taxon>Oryzoideae</taxon>
        <taxon>Oryzeae</taxon>
        <taxon>Oryzinae</taxon>
        <taxon>Oryza</taxon>
    </lineage>
</organism>
<evidence type="ECO:0000313" key="2">
    <source>
        <dbReference type="Proteomes" id="UP000008021"/>
    </source>
</evidence>
<sequence>MACFACLAPRGVGGRTGVKGLSCHCGSVHGMQCKQEVVDSTSVLRCHLRSSLGSSKSTALLKKSIVRIISSNSVVNTSHQGGGRQHVTEVVAITMTMPTSLPPARSRKDTQVNNKALRIKDIIMNYKEKSTQIVEVVPPLNKHRSPAQHHAIAITKQHPIAVVRKPLPDHVSKLERQATILEGCKVGIGKRNNTDIADLRLEATKRKLNDAYQEAENN</sequence>
<evidence type="ECO:0000313" key="1">
    <source>
        <dbReference type="EnsemblPlants" id="OMERI01G11560.1"/>
    </source>
</evidence>
<reference evidence="1" key="2">
    <citation type="submission" date="2018-05" db="EMBL/GenBank/DDBJ databases">
        <title>OmerRS3 (Oryza meridionalis Reference Sequence Version 3).</title>
        <authorList>
            <person name="Zhang J."/>
            <person name="Kudrna D."/>
            <person name="Lee S."/>
            <person name="Talag J."/>
            <person name="Welchert J."/>
            <person name="Wing R.A."/>
        </authorList>
    </citation>
    <scope>NUCLEOTIDE SEQUENCE [LARGE SCALE GENOMIC DNA]</scope>
    <source>
        <strain evidence="1">cv. OR44</strain>
    </source>
</reference>
<dbReference type="EnsemblPlants" id="OMERI01G11560.1">
    <property type="protein sequence ID" value="OMERI01G11560.1"/>
    <property type="gene ID" value="OMERI01G11560"/>
</dbReference>
<dbReference type="Gramene" id="OMERI01G11560.1">
    <property type="protein sequence ID" value="OMERI01G11560.1"/>
    <property type="gene ID" value="OMERI01G11560"/>
</dbReference>
<dbReference type="Proteomes" id="UP000008021">
    <property type="component" value="Chromosome 1"/>
</dbReference>